<dbReference type="eggNOG" id="KOG0725">
    <property type="taxonomic scope" value="Eukaryota"/>
</dbReference>
<dbReference type="InterPro" id="IPR036291">
    <property type="entry name" value="NAD(P)-bd_dom_sf"/>
</dbReference>
<evidence type="ECO:0000256" key="1">
    <source>
        <dbReference type="ARBA" id="ARBA00006484"/>
    </source>
</evidence>
<dbReference type="EMBL" id="BAUL01000058">
    <property type="protein sequence ID" value="GAD93500.1"/>
    <property type="molecule type" value="Genomic_DNA"/>
</dbReference>
<dbReference type="InParanoid" id="V5HV16"/>
<keyword evidence="3" id="KW-0560">Oxidoreductase</keyword>
<comment type="similarity">
    <text evidence="1">Belongs to the short-chain dehydrogenases/reductases (SDR) family.</text>
</comment>
<reference evidence="5" key="1">
    <citation type="journal article" date="2014" name="Genome Announc.">
        <title>Draft genome sequence of the formaldehyde-resistant fungus Byssochlamys spectabilis No. 5 (anamorph Paecilomyces variotii No. 5) (NBRC109023).</title>
        <authorList>
            <person name="Oka T."/>
            <person name="Ekino K."/>
            <person name="Fukuda K."/>
            <person name="Nomura Y."/>
        </authorList>
    </citation>
    <scope>NUCLEOTIDE SEQUENCE [LARGE SCALE GENOMIC DNA]</scope>
    <source>
        <strain evidence="5">No. 5 / NBRC 109023</strain>
    </source>
</reference>
<dbReference type="Pfam" id="PF13561">
    <property type="entry name" value="adh_short_C2"/>
    <property type="match status" value="1"/>
</dbReference>
<protein>
    <submittedName>
        <fullName evidence="4">Uncharacterized protein</fullName>
    </submittedName>
</protein>
<evidence type="ECO:0000313" key="5">
    <source>
        <dbReference type="Proteomes" id="UP000018001"/>
    </source>
</evidence>
<comment type="caution">
    <text evidence="4">The sequence shown here is derived from an EMBL/GenBank/DDBJ whole genome shotgun (WGS) entry which is preliminary data.</text>
</comment>
<evidence type="ECO:0000256" key="2">
    <source>
        <dbReference type="ARBA" id="ARBA00022857"/>
    </source>
</evidence>
<organism evidence="4 5">
    <name type="scientific">Byssochlamys spectabilis (strain No. 5 / NBRC 109023)</name>
    <name type="common">Paecilomyces variotii</name>
    <dbReference type="NCBI Taxonomy" id="1356009"/>
    <lineage>
        <taxon>Eukaryota</taxon>
        <taxon>Fungi</taxon>
        <taxon>Dikarya</taxon>
        <taxon>Ascomycota</taxon>
        <taxon>Pezizomycotina</taxon>
        <taxon>Eurotiomycetes</taxon>
        <taxon>Eurotiomycetidae</taxon>
        <taxon>Eurotiales</taxon>
        <taxon>Thermoascaceae</taxon>
        <taxon>Paecilomyces</taxon>
    </lineage>
</organism>
<dbReference type="PRINTS" id="PR00081">
    <property type="entry name" value="GDHRDH"/>
</dbReference>
<dbReference type="PANTHER" id="PTHR48107">
    <property type="entry name" value="NADPH-DEPENDENT ALDEHYDE REDUCTASE-LIKE PROTEIN, CHLOROPLASTIC-RELATED"/>
    <property type="match status" value="1"/>
</dbReference>
<keyword evidence="2" id="KW-0521">NADP</keyword>
<name>V5HV16_BYSSN</name>
<dbReference type="SUPFAM" id="SSF51735">
    <property type="entry name" value="NAD(P)-binding Rossmann-fold domains"/>
    <property type="match status" value="1"/>
</dbReference>
<gene>
    <name evidence="4" type="ORF">PVAR5_2111</name>
</gene>
<dbReference type="InterPro" id="IPR002347">
    <property type="entry name" value="SDR_fam"/>
</dbReference>
<dbReference type="AlphaFoldDB" id="V5HV16"/>
<dbReference type="OrthoDB" id="47007at2759"/>
<proteinExistence type="inferred from homology"/>
<dbReference type="FunFam" id="3.40.50.720:FF:000084">
    <property type="entry name" value="Short-chain dehydrogenase reductase"/>
    <property type="match status" value="1"/>
</dbReference>
<dbReference type="HOGENOM" id="CLU_010194_1_3_1"/>
<evidence type="ECO:0000313" key="4">
    <source>
        <dbReference type="EMBL" id="GAD93500.1"/>
    </source>
</evidence>
<accession>V5HV16</accession>
<evidence type="ECO:0000256" key="3">
    <source>
        <dbReference type="ARBA" id="ARBA00023002"/>
    </source>
</evidence>
<dbReference type="InterPro" id="IPR020904">
    <property type="entry name" value="Sc_DH/Rdtase_CS"/>
</dbReference>
<dbReference type="GO" id="GO:0016614">
    <property type="term" value="F:oxidoreductase activity, acting on CH-OH group of donors"/>
    <property type="evidence" value="ECO:0007669"/>
    <property type="project" value="UniProtKB-ARBA"/>
</dbReference>
<dbReference type="Proteomes" id="UP000018001">
    <property type="component" value="Unassembled WGS sequence"/>
</dbReference>
<dbReference type="PROSITE" id="PS00061">
    <property type="entry name" value="ADH_SHORT"/>
    <property type="match status" value="1"/>
</dbReference>
<dbReference type="Gene3D" id="3.40.50.720">
    <property type="entry name" value="NAD(P)-binding Rossmann-like Domain"/>
    <property type="match status" value="1"/>
</dbReference>
<keyword evidence="5" id="KW-1185">Reference proteome</keyword>
<sequence length="248" mass="26012">MSSPLNRLAGKVAIVTGASRGIGKAIALQLGSLGANVVVNYASSSSAAEEVVEKIGKDRAISVKADTSKISEIEKLVATTIQKFGKVDILIPNAGSMPMRDLAHTTEEDFDGAIALNVKGPYFLAQKVAPHMQSGSHIIFISTSLCVASGVAPGYLLYNTTKGAIEQMTRVMCKDLGPKGIYVNAIAPGPTGTDLYYKGKPEAILQAVANSHPQKRIATVDEIAENVVFLAASRWVSGQVVRVNGGMA</sequence>
<dbReference type="PANTHER" id="PTHR48107:SF7">
    <property type="entry name" value="RE15974P"/>
    <property type="match status" value="1"/>
</dbReference>